<dbReference type="EC" id="2.7.1.39" evidence="8 9"/>
<keyword evidence="2 8" id="KW-0808">Transferase</keyword>
<keyword evidence="4 8" id="KW-0547">Nucleotide-binding</keyword>
<comment type="pathway">
    <text evidence="8">Amino-acid biosynthesis; L-threonine biosynthesis; L-threonine from L-aspartate: step 4/5.</text>
</comment>
<gene>
    <name evidence="8" type="primary">thrB</name>
    <name evidence="11" type="ORF">HBA54_28220</name>
</gene>
<dbReference type="HAMAP" id="MF_00301">
    <property type="entry name" value="Homoser_kinase_2"/>
    <property type="match status" value="1"/>
</dbReference>
<dbReference type="PANTHER" id="PTHR21064:SF6">
    <property type="entry name" value="AMINOGLYCOSIDE PHOSPHOTRANSFERASE DOMAIN-CONTAINING PROTEIN"/>
    <property type="match status" value="1"/>
</dbReference>
<keyword evidence="3 8" id="KW-0791">Threonine biosynthesis</keyword>
<comment type="similarity">
    <text evidence="7 8">Belongs to the pseudomonas-type ThrB family.</text>
</comment>
<keyword evidence="1 8" id="KW-0028">Amino-acid biosynthesis</keyword>
<feature type="domain" description="Aminoglycoside phosphotransferase" evidence="10">
    <location>
        <begin position="27"/>
        <end position="257"/>
    </location>
</feature>
<sequence>MAVYTEVSAEDLACFVADYDLGELLSFKGIAEGVENSNYLLQAEKGSYILTLYEKRVAAEDLPFFLGLMEHLAGRGISCPVPLHAGDGKALRQLCGRPAALISFLEGLSPRRAQTFHCSALGAALARMHLAGADFPLQRRNALSVDGWRPLLEACAGRADTVSPGLAEALESELKHLEANWPDKLPAGVIHADLFPDNVFFRREQLTGIIDFYFACNDFFAYDLAVCLNAWCFEQDNAFNVTKARMLLQSYSRERAFSEAELEALPLLARGSALRFLLTRLYDWLHHPEGAFVQPKDPLEYWKKLKFHQEVRGPGAYGLDL</sequence>
<name>A0A967KFI2_9PROT</name>
<protein>
    <recommendedName>
        <fullName evidence="8 9">Homoserine kinase</fullName>
        <shortName evidence="8">HK</shortName>
        <shortName evidence="8">HSK</shortName>
        <ecNumber evidence="8 9">2.7.1.39</ecNumber>
    </recommendedName>
</protein>
<reference evidence="11" key="1">
    <citation type="submission" date="2020-03" db="EMBL/GenBank/DDBJ databases">
        <title>Genome of Pelagibius litoralis DSM 21314T.</title>
        <authorList>
            <person name="Wang G."/>
        </authorList>
    </citation>
    <scope>NUCLEOTIDE SEQUENCE</scope>
    <source>
        <strain evidence="11">DSM 21314</strain>
    </source>
</reference>
<evidence type="ECO:0000256" key="2">
    <source>
        <dbReference type="ARBA" id="ARBA00022679"/>
    </source>
</evidence>
<dbReference type="InterPro" id="IPR050249">
    <property type="entry name" value="Pseudomonas-type_ThrB"/>
</dbReference>
<dbReference type="GO" id="GO:0004413">
    <property type="term" value="F:homoserine kinase activity"/>
    <property type="evidence" value="ECO:0007669"/>
    <property type="project" value="UniProtKB-UniRule"/>
</dbReference>
<dbReference type="CDD" id="cd05153">
    <property type="entry name" value="HomoserineK_II"/>
    <property type="match status" value="1"/>
</dbReference>
<comment type="catalytic activity">
    <reaction evidence="8">
        <text>L-homoserine + ATP = O-phospho-L-homoserine + ADP + H(+)</text>
        <dbReference type="Rhea" id="RHEA:13985"/>
        <dbReference type="ChEBI" id="CHEBI:15378"/>
        <dbReference type="ChEBI" id="CHEBI:30616"/>
        <dbReference type="ChEBI" id="CHEBI:57476"/>
        <dbReference type="ChEBI" id="CHEBI:57590"/>
        <dbReference type="ChEBI" id="CHEBI:456216"/>
        <dbReference type="EC" id="2.7.1.39"/>
    </reaction>
</comment>
<keyword evidence="12" id="KW-1185">Reference proteome</keyword>
<evidence type="ECO:0000256" key="8">
    <source>
        <dbReference type="HAMAP-Rule" id="MF_00301"/>
    </source>
</evidence>
<proteinExistence type="inferred from homology"/>
<dbReference type="AlphaFoldDB" id="A0A967KFI2"/>
<evidence type="ECO:0000256" key="3">
    <source>
        <dbReference type="ARBA" id="ARBA00022697"/>
    </source>
</evidence>
<evidence type="ECO:0000259" key="10">
    <source>
        <dbReference type="Pfam" id="PF01636"/>
    </source>
</evidence>
<evidence type="ECO:0000256" key="6">
    <source>
        <dbReference type="ARBA" id="ARBA00022840"/>
    </source>
</evidence>
<dbReference type="Gene3D" id="3.30.200.20">
    <property type="entry name" value="Phosphorylase Kinase, domain 1"/>
    <property type="match status" value="1"/>
</dbReference>
<keyword evidence="5 8" id="KW-0418">Kinase</keyword>
<evidence type="ECO:0000256" key="7">
    <source>
        <dbReference type="ARBA" id="ARBA00038240"/>
    </source>
</evidence>
<accession>A0A967KFI2</accession>
<dbReference type="GO" id="GO:0005524">
    <property type="term" value="F:ATP binding"/>
    <property type="evidence" value="ECO:0007669"/>
    <property type="project" value="UniProtKB-KW"/>
</dbReference>
<evidence type="ECO:0000313" key="12">
    <source>
        <dbReference type="Proteomes" id="UP000761264"/>
    </source>
</evidence>
<dbReference type="PANTHER" id="PTHR21064">
    <property type="entry name" value="AMINOGLYCOSIDE PHOSPHOTRANSFERASE DOMAIN-CONTAINING PROTEIN-RELATED"/>
    <property type="match status" value="1"/>
</dbReference>
<keyword evidence="6 8" id="KW-0067">ATP-binding</keyword>
<dbReference type="InterPro" id="IPR005280">
    <property type="entry name" value="Homoserine_kinase_II"/>
</dbReference>
<dbReference type="InterPro" id="IPR002575">
    <property type="entry name" value="Aminoglycoside_PTrfase"/>
</dbReference>
<evidence type="ECO:0000256" key="1">
    <source>
        <dbReference type="ARBA" id="ARBA00022605"/>
    </source>
</evidence>
<evidence type="ECO:0000313" key="11">
    <source>
        <dbReference type="EMBL" id="NIA72479.1"/>
    </source>
</evidence>
<dbReference type="SUPFAM" id="SSF56112">
    <property type="entry name" value="Protein kinase-like (PK-like)"/>
    <property type="match status" value="1"/>
</dbReference>
<organism evidence="11 12">
    <name type="scientific">Pelagibius litoralis</name>
    <dbReference type="NCBI Taxonomy" id="374515"/>
    <lineage>
        <taxon>Bacteria</taxon>
        <taxon>Pseudomonadati</taxon>
        <taxon>Pseudomonadota</taxon>
        <taxon>Alphaproteobacteria</taxon>
        <taxon>Rhodospirillales</taxon>
        <taxon>Rhodovibrionaceae</taxon>
        <taxon>Pelagibius</taxon>
    </lineage>
</organism>
<evidence type="ECO:0000256" key="4">
    <source>
        <dbReference type="ARBA" id="ARBA00022741"/>
    </source>
</evidence>
<dbReference type="NCBIfam" id="NF003558">
    <property type="entry name" value="PRK05231.1"/>
    <property type="match status" value="1"/>
</dbReference>
<dbReference type="GO" id="GO:0009088">
    <property type="term" value="P:threonine biosynthetic process"/>
    <property type="evidence" value="ECO:0007669"/>
    <property type="project" value="UniProtKB-UniRule"/>
</dbReference>
<evidence type="ECO:0000256" key="5">
    <source>
        <dbReference type="ARBA" id="ARBA00022777"/>
    </source>
</evidence>
<dbReference type="Gene3D" id="3.90.1200.10">
    <property type="match status" value="1"/>
</dbReference>
<dbReference type="InterPro" id="IPR011009">
    <property type="entry name" value="Kinase-like_dom_sf"/>
</dbReference>
<dbReference type="NCBIfam" id="TIGR00938">
    <property type="entry name" value="thrB_alt"/>
    <property type="match status" value="1"/>
</dbReference>
<evidence type="ECO:0000256" key="9">
    <source>
        <dbReference type="NCBIfam" id="TIGR00938"/>
    </source>
</evidence>
<comment type="caution">
    <text evidence="11">The sequence shown here is derived from an EMBL/GenBank/DDBJ whole genome shotgun (WGS) entry which is preliminary data.</text>
</comment>
<dbReference type="Pfam" id="PF01636">
    <property type="entry name" value="APH"/>
    <property type="match status" value="1"/>
</dbReference>
<dbReference type="Proteomes" id="UP000761264">
    <property type="component" value="Unassembled WGS sequence"/>
</dbReference>
<dbReference type="RefSeq" id="WP_167231957.1">
    <property type="nucleotide sequence ID" value="NZ_JAAQPH010000047.1"/>
</dbReference>
<dbReference type="EMBL" id="JAAQPH010000047">
    <property type="protein sequence ID" value="NIA72479.1"/>
    <property type="molecule type" value="Genomic_DNA"/>
</dbReference>